<keyword evidence="1" id="KW-0472">Membrane</keyword>
<reference evidence="2" key="1">
    <citation type="submission" date="2021-02" db="EMBL/GenBank/DDBJ databases">
        <authorList>
            <person name="Nowell W R."/>
        </authorList>
    </citation>
    <scope>NUCLEOTIDE SEQUENCE</scope>
</reference>
<comment type="caution">
    <text evidence="2">The sequence shown here is derived from an EMBL/GenBank/DDBJ whole genome shotgun (WGS) entry which is preliminary data.</text>
</comment>
<evidence type="ECO:0000313" key="3">
    <source>
        <dbReference type="Proteomes" id="UP000663860"/>
    </source>
</evidence>
<dbReference type="EMBL" id="CAJNOE010000003">
    <property type="protein sequence ID" value="CAF0714446.1"/>
    <property type="molecule type" value="Genomic_DNA"/>
</dbReference>
<accession>A0A813M768</accession>
<sequence>MNAAVIEECTTGSNFYINKFDSNKMRCLNRQWRQVSIHLEHHCIGNVTTRTWNIRTNAIQSLPWPLKISILTKNKDQLSLQSFGTSITQQSSLITDSFEQFNPNNNQFISYIWTDLLNGPQCRTQFTVVKDICTRPNKTRLAAEFINLICYYGKTNFILTNEAQRNAFDKFLNNNTTTVDSNIISKTSSTINNLLQNPNLSQDPNLLAAHSKKNTFWEKNKLYIFIGGGIGLVIIILGIIIIIKRHIDLSQKNLERKMSIDSNIE</sequence>
<protein>
    <submittedName>
        <fullName evidence="2">Uncharacterized protein</fullName>
    </submittedName>
</protein>
<proteinExistence type="predicted"/>
<gene>
    <name evidence="2" type="ORF">IZO911_LOCUS689</name>
</gene>
<dbReference type="Proteomes" id="UP000663860">
    <property type="component" value="Unassembled WGS sequence"/>
</dbReference>
<feature type="transmembrane region" description="Helical" evidence="1">
    <location>
        <begin position="222"/>
        <end position="243"/>
    </location>
</feature>
<name>A0A813M768_9BILA</name>
<evidence type="ECO:0000256" key="1">
    <source>
        <dbReference type="SAM" id="Phobius"/>
    </source>
</evidence>
<dbReference type="AlphaFoldDB" id="A0A813M768"/>
<evidence type="ECO:0000313" key="2">
    <source>
        <dbReference type="EMBL" id="CAF0714446.1"/>
    </source>
</evidence>
<keyword evidence="1" id="KW-1133">Transmembrane helix</keyword>
<organism evidence="2 3">
    <name type="scientific">Adineta steineri</name>
    <dbReference type="NCBI Taxonomy" id="433720"/>
    <lineage>
        <taxon>Eukaryota</taxon>
        <taxon>Metazoa</taxon>
        <taxon>Spiralia</taxon>
        <taxon>Gnathifera</taxon>
        <taxon>Rotifera</taxon>
        <taxon>Eurotatoria</taxon>
        <taxon>Bdelloidea</taxon>
        <taxon>Adinetida</taxon>
        <taxon>Adinetidae</taxon>
        <taxon>Adineta</taxon>
    </lineage>
</organism>
<keyword evidence="1" id="KW-0812">Transmembrane</keyword>